<protein>
    <submittedName>
        <fullName evidence="3 4">Uncharacterized protein</fullName>
    </submittedName>
</protein>
<dbReference type="EnsemblFungi" id="PTTG_03917-t43_1">
    <property type="protein sequence ID" value="PTTG_03917-t43_1-p1"/>
    <property type="gene ID" value="PTTG_03917"/>
</dbReference>
<organism evidence="3">
    <name type="scientific">Puccinia triticina (isolate 1-1 / race 1 (BBBD))</name>
    <name type="common">Brown leaf rust fungus</name>
    <dbReference type="NCBI Taxonomy" id="630390"/>
    <lineage>
        <taxon>Eukaryota</taxon>
        <taxon>Fungi</taxon>
        <taxon>Dikarya</taxon>
        <taxon>Basidiomycota</taxon>
        <taxon>Pucciniomycotina</taxon>
        <taxon>Pucciniomycetes</taxon>
        <taxon>Pucciniales</taxon>
        <taxon>Pucciniaceae</taxon>
        <taxon>Puccinia</taxon>
    </lineage>
</organism>
<reference evidence="4 5" key="3">
    <citation type="journal article" date="2017" name="G3 (Bethesda)">
        <title>Comparative analysis highlights variable genome content of wheat rusts and divergence of the mating loci.</title>
        <authorList>
            <person name="Cuomo C.A."/>
            <person name="Bakkeren G."/>
            <person name="Khalil H.B."/>
            <person name="Panwar V."/>
            <person name="Joly D."/>
            <person name="Linning R."/>
            <person name="Sakthikumar S."/>
            <person name="Song X."/>
            <person name="Adiconis X."/>
            <person name="Fan L."/>
            <person name="Goldberg J.M."/>
            <person name="Levin J.Z."/>
            <person name="Young S."/>
            <person name="Zeng Q."/>
            <person name="Anikster Y."/>
            <person name="Bruce M."/>
            <person name="Wang M."/>
            <person name="Yin C."/>
            <person name="McCallum B."/>
            <person name="Szabo L.J."/>
            <person name="Hulbert S."/>
            <person name="Chen X."/>
            <person name="Fellers J.P."/>
        </authorList>
    </citation>
    <scope>NUCLEOTIDE SEQUENCE</scope>
    <source>
        <strain evidence="4">isolate 1-1 / race 1 (BBBD)</strain>
        <strain evidence="5">Isolate 1-1 / race 1 (BBBD)</strain>
    </source>
</reference>
<dbReference type="VEuPathDB" id="FungiDB:PTTG_03917"/>
<evidence type="ECO:0000313" key="3">
    <source>
        <dbReference type="EMBL" id="OAV92319.1"/>
    </source>
</evidence>
<feature type="region of interest" description="Disordered" evidence="1">
    <location>
        <begin position="59"/>
        <end position="89"/>
    </location>
</feature>
<sequence>MFSTPALRTHWLACVVFSVLLQSLVLLDRVAGLPSQPSALFSTERMGLASVDKAAADAPQIAAPQQAAAQTSKPAPFDPVSPINPPGRGCFNPAEYTGSWF</sequence>
<name>A0A0C4ESY8_PUCT1</name>
<feature type="compositionally biased region" description="Pro residues" evidence="1">
    <location>
        <begin position="76"/>
        <end position="85"/>
    </location>
</feature>
<feature type="chain" id="PRO_5009386201" evidence="2">
    <location>
        <begin position="33"/>
        <end position="101"/>
    </location>
</feature>
<evidence type="ECO:0000256" key="2">
    <source>
        <dbReference type="SAM" id="SignalP"/>
    </source>
</evidence>
<keyword evidence="5" id="KW-1185">Reference proteome</keyword>
<proteinExistence type="predicted"/>
<evidence type="ECO:0000256" key="1">
    <source>
        <dbReference type="SAM" id="MobiDB-lite"/>
    </source>
</evidence>
<evidence type="ECO:0000313" key="5">
    <source>
        <dbReference type="Proteomes" id="UP000005240"/>
    </source>
</evidence>
<feature type="compositionally biased region" description="Low complexity" evidence="1">
    <location>
        <begin position="59"/>
        <end position="75"/>
    </location>
</feature>
<feature type="signal peptide" evidence="2">
    <location>
        <begin position="1"/>
        <end position="32"/>
    </location>
</feature>
<keyword evidence="2" id="KW-0732">Signal</keyword>
<accession>A0A0C4ESY8</accession>
<dbReference type="Proteomes" id="UP000005240">
    <property type="component" value="Unassembled WGS sequence"/>
</dbReference>
<gene>
    <name evidence="3" type="ORF">PTTG_03917</name>
</gene>
<reference evidence="3" key="1">
    <citation type="submission" date="2009-11" db="EMBL/GenBank/DDBJ databases">
        <authorList>
            <consortium name="The Broad Institute Genome Sequencing Platform"/>
            <person name="Ward D."/>
            <person name="Feldgarden M."/>
            <person name="Earl A."/>
            <person name="Young S.K."/>
            <person name="Zeng Q."/>
            <person name="Koehrsen M."/>
            <person name="Alvarado L."/>
            <person name="Berlin A."/>
            <person name="Bochicchio J."/>
            <person name="Borenstein D."/>
            <person name="Chapman S.B."/>
            <person name="Chen Z."/>
            <person name="Engels R."/>
            <person name="Freedman E."/>
            <person name="Gellesch M."/>
            <person name="Goldberg J."/>
            <person name="Griggs A."/>
            <person name="Gujja S."/>
            <person name="Heilman E."/>
            <person name="Heiman D."/>
            <person name="Hepburn T."/>
            <person name="Howarth C."/>
            <person name="Jen D."/>
            <person name="Larson L."/>
            <person name="Lewis B."/>
            <person name="Mehta T."/>
            <person name="Park D."/>
            <person name="Pearson M."/>
            <person name="Roberts A."/>
            <person name="Saif S."/>
            <person name="Shea T."/>
            <person name="Shenoy N."/>
            <person name="Sisk P."/>
            <person name="Stolte C."/>
            <person name="Sykes S."/>
            <person name="Thomson T."/>
            <person name="Walk T."/>
            <person name="White J."/>
            <person name="Yandava C."/>
            <person name="Izard J."/>
            <person name="Baranova O.V."/>
            <person name="Blanton J.M."/>
            <person name="Tanner A.C."/>
            <person name="Dewhirst F.E."/>
            <person name="Haas B."/>
            <person name="Nusbaum C."/>
            <person name="Birren B."/>
        </authorList>
    </citation>
    <scope>NUCLEOTIDE SEQUENCE [LARGE SCALE GENOMIC DNA]</scope>
    <source>
        <strain evidence="3">1-1 BBBD Race 1</strain>
    </source>
</reference>
<evidence type="ECO:0000313" key="4">
    <source>
        <dbReference type="EnsemblFungi" id="PTTG_03917-t43_1-p1"/>
    </source>
</evidence>
<dbReference type="AlphaFoldDB" id="A0A0C4ESY8"/>
<reference evidence="3" key="2">
    <citation type="submission" date="2016-05" db="EMBL/GenBank/DDBJ databases">
        <title>Comparative analysis highlights variable genome content of wheat rusts and divergence of the mating loci.</title>
        <authorList>
            <person name="Cuomo C.A."/>
            <person name="Bakkeren G."/>
            <person name="Szabo L."/>
            <person name="Khalil H."/>
            <person name="Joly D."/>
            <person name="Goldberg J."/>
            <person name="Young S."/>
            <person name="Zeng Q."/>
            <person name="Fellers J."/>
        </authorList>
    </citation>
    <scope>NUCLEOTIDE SEQUENCE [LARGE SCALE GENOMIC DNA]</scope>
    <source>
        <strain evidence="3">1-1 BBBD Race 1</strain>
    </source>
</reference>
<reference evidence="4" key="4">
    <citation type="submission" date="2025-05" db="UniProtKB">
        <authorList>
            <consortium name="EnsemblFungi"/>
        </authorList>
    </citation>
    <scope>IDENTIFICATION</scope>
    <source>
        <strain evidence="4">isolate 1-1 / race 1 (BBBD)</strain>
    </source>
</reference>
<dbReference type="EMBL" id="ADAS02000066">
    <property type="protein sequence ID" value="OAV92319.1"/>
    <property type="molecule type" value="Genomic_DNA"/>
</dbReference>